<feature type="transmembrane region" description="Helical" evidence="1">
    <location>
        <begin position="203"/>
        <end position="225"/>
    </location>
</feature>
<sequence length="246" mass="26391">MITAIERSPQFYARLGGILYLAIIVFGIFGELFVRGALVVSGDAPATAAAISASPFLWRAGVAGDLLMHVLDVPVILILYLLLRPVSEGLALLATLFNLVQTAVLAANKLNLLVPVFLLDNAAYLKAFSPEQLQALSYLAINAHGHGFGIGLIFFGFACLVRGYLIFSSGYFPRILGLLMLAAGLGYLVNSFALLLAPSLAAAIFPAILVPAFIGELFFCLWLIVKGVDLGQWEQRVGSWRARAAH</sequence>
<keyword evidence="3" id="KW-1185">Reference proteome</keyword>
<organism evidence="2 3">
    <name type="scientific">Rivibacter subsaxonicus</name>
    <dbReference type="NCBI Taxonomy" id="457575"/>
    <lineage>
        <taxon>Bacteria</taxon>
        <taxon>Pseudomonadati</taxon>
        <taxon>Pseudomonadota</taxon>
        <taxon>Betaproteobacteria</taxon>
        <taxon>Burkholderiales</taxon>
        <taxon>Rivibacter</taxon>
    </lineage>
</organism>
<accession>A0A4Q7W0W1</accession>
<comment type="caution">
    <text evidence="2">The sequence shown here is derived from an EMBL/GenBank/DDBJ whole genome shotgun (WGS) entry which is preliminary data.</text>
</comment>
<feature type="transmembrane region" description="Helical" evidence="1">
    <location>
        <begin position="90"/>
        <end position="107"/>
    </location>
</feature>
<dbReference type="AlphaFoldDB" id="A0A4Q7W0W1"/>
<keyword evidence="1" id="KW-0472">Membrane</keyword>
<reference evidence="2 3" key="1">
    <citation type="submission" date="2019-02" db="EMBL/GenBank/DDBJ databases">
        <title>Genomic Encyclopedia of Type Strains, Phase IV (KMG-IV): sequencing the most valuable type-strain genomes for metagenomic binning, comparative biology and taxonomic classification.</title>
        <authorList>
            <person name="Goeker M."/>
        </authorList>
    </citation>
    <scope>NUCLEOTIDE SEQUENCE [LARGE SCALE GENOMIC DNA]</scope>
    <source>
        <strain evidence="2 3">DSM 19570</strain>
    </source>
</reference>
<protein>
    <submittedName>
        <fullName evidence="2">Uncharacterized protein DUF4386</fullName>
    </submittedName>
</protein>
<dbReference type="OrthoDB" id="1160166at2"/>
<evidence type="ECO:0000313" key="3">
    <source>
        <dbReference type="Proteomes" id="UP000293671"/>
    </source>
</evidence>
<proteinExistence type="predicted"/>
<dbReference type="InterPro" id="IPR025495">
    <property type="entry name" value="DUF4386"/>
</dbReference>
<evidence type="ECO:0000256" key="1">
    <source>
        <dbReference type="SAM" id="Phobius"/>
    </source>
</evidence>
<gene>
    <name evidence="2" type="ORF">EV670_0168</name>
</gene>
<keyword evidence="1" id="KW-1133">Transmembrane helix</keyword>
<dbReference type="RefSeq" id="WP_130429932.1">
    <property type="nucleotide sequence ID" value="NZ_SHKP01000004.1"/>
</dbReference>
<feature type="transmembrane region" description="Helical" evidence="1">
    <location>
        <begin position="146"/>
        <end position="165"/>
    </location>
</feature>
<dbReference type="Proteomes" id="UP000293671">
    <property type="component" value="Unassembled WGS sequence"/>
</dbReference>
<name>A0A4Q7W0W1_9BURK</name>
<dbReference type="Pfam" id="PF14329">
    <property type="entry name" value="DUF4386"/>
    <property type="match status" value="1"/>
</dbReference>
<feature type="transmembrane region" description="Helical" evidence="1">
    <location>
        <begin position="177"/>
        <end position="197"/>
    </location>
</feature>
<evidence type="ECO:0000313" key="2">
    <source>
        <dbReference type="EMBL" id="RZU02149.1"/>
    </source>
</evidence>
<dbReference type="EMBL" id="SHKP01000004">
    <property type="protein sequence ID" value="RZU02149.1"/>
    <property type="molecule type" value="Genomic_DNA"/>
</dbReference>
<keyword evidence="1" id="KW-0812">Transmembrane</keyword>
<feature type="transmembrane region" description="Helical" evidence="1">
    <location>
        <begin position="12"/>
        <end position="34"/>
    </location>
</feature>
<feature type="transmembrane region" description="Helical" evidence="1">
    <location>
        <begin position="66"/>
        <end position="83"/>
    </location>
</feature>